<evidence type="ECO:0000313" key="6">
    <source>
        <dbReference type="Proteomes" id="UP001567538"/>
    </source>
</evidence>
<dbReference type="GO" id="GO:0009699">
    <property type="term" value="P:phenylpropanoid biosynthetic process"/>
    <property type="evidence" value="ECO:0007669"/>
    <property type="project" value="UniProtKB-ARBA"/>
</dbReference>
<feature type="signal peptide" evidence="4">
    <location>
        <begin position="1"/>
        <end position="26"/>
    </location>
</feature>
<dbReference type="Pfam" id="PF03018">
    <property type="entry name" value="Dirigent"/>
    <property type="match status" value="1"/>
</dbReference>
<dbReference type="GO" id="GO:0048046">
    <property type="term" value="C:apoplast"/>
    <property type="evidence" value="ECO:0007669"/>
    <property type="project" value="UniProtKB-SubCell"/>
</dbReference>
<reference evidence="5 6" key="1">
    <citation type="submission" date="2024-06" db="EMBL/GenBank/DDBJ databases">
        <title>A chromosome level genome sequence of Diviner's sage (Salvia divinorum).</title>
        <authorList>
            <person name="Ford S.A."/>
            <person name="Ro D.-K."/>
            <person name="Ness R.W."/>
            <person name="Phillips M.A."/>
        </authorList>
    </citation>
    <scope>NUCLEOTIDE SEQUENCE [LARGE SCALE GENOMIC DNA]</scope>
    <source>
        <strain evidence="5">SAF-2024a</strain>
        <tissue evidence="5">Leaf</tissue>
    </source>
</reference>
<accession>A0ABD1HD84</accession>
<proteinExistence type="inferred from homology"/>
<dbReference type="InterPro" id="IPR004265">
    <property type="entry name" value="Dirigent"/>
</dbReference>
<comment type="caution">
    <text evidence="5">The sequence shown here is derived from an EMBL/GenBank/DDBJ whole genome shotgun (WGS) entry which is preliminary data.</text>
</comment>
<protein>
    <recommendedName>
        <fullName evidence="4">Dirigent protein</fullName>
    </recommendedName>
</protein>
<feature type="chain" id="PRO_5044526993" description="Dirigent protein" evidence="4">
    <location>
        <begin position="27"/>
        <end position="205"/>
    </location>
</feature>
<dbReference type="Proteomes" id="UP001567538">
    <property type="component" value="Unassembled WGS sequence"/>
</dbReference>
<dbReference type="Gene3D" id="2.40.480.10">
    <property type="entry name" value="Allene oxide cyclase-like"/>
    <property type="match status" value="1"/>
</dbReference>
<evidence type="ECO:0000313" key="5">
    <source>
        <dbReference type="EMBL" id="KAL1554406.1"/>
    </source>
</evidence>
<dbReference type="EMBL" id="JBEAFC010000006">
    <property type="protein sequence ID" value="KAL1554406.1"/>
    <property type="molecule type" value="Genomic_DNA"/>
</dbReference>
<gene>
    <name evidence="5" type="ORF">AAHA92_14968</name>
</gene>
<keyword evidence="6" id="KW-1185">Reference proteome</keyword>
<comment type="subunit">
    <text evidence="2 4">Homodimer.</text>
</comment>
<comment type="subcellular location">
    <subcellularLocation>
        <location evidence="4">Secreted</location>
        <location evidence="4">Extracellular space</location>
        <location evidence="4">Apoplast</location>
    </subcellularLocation>
</comment>
<sequence>MAKLNVGVICLMLFSLLLSLCSVINAENSGKSLPFLKTKVVGAHLKLSKLHFYVQDIAGGDNPTVYEVARASITGNSSSRFGQVKVMDHLITAEADQASAVVGRVQGLITSADLEVMGFATNLNFYFTMGDYNGSTISIVGRNEIGQATRELPVVGGTGLFRFATGYSLSSTYSYDAATSHSVIEYTFYVKTAGARLKNIEHEFL</sequence>
<evidence type="ECO:0000256" key="1">
    <source>
        <dbReference type="ARBA" id="ARBA00010746"/>
    </source>
</evidence>
<evidence type="ECO:0000256" key="2">
    <source>
        <dbReference type="ARBA" id="ARBA00011738"/>
    </source>
</evidence>
<dbReference type="AlphaFoldDB" id="A0ABD1HD84"/>
<evidence type="ECO:0000256" key="3">
    <source>
        <dbReference type="ARBA" id="ARBA00022525"/>
    </source>
</evidence>
<dbReference type="PANTHER" id="PTHR21495">
    <property type="entry name" value="NUCLEOPORIN-RELATED"/>
    <property type="match status" value="1"/>
</dbReference>
<dbReference type="InterPro" id="IPR044859">
    <property type="entry name" value="Allene_oxi_cyc_Dirigent"/>
</dbReference>
<name>A0ABD1HD84_SALDI</name>
<comment type="function">
    <text evidence="4">Dirigent proteins impart stereoselectivity on the phenoxy radical-coupling reaction, yielding optically active lignans from two molecules of coniferyl alcohol in the biosynthesis of lignans, flavonolignans, and alkaloids and thus plays a central role in plant secondary metabolism.</text>
</comment>
<keyword evidence="3 4" id="KW-0964">Secreted</keyword>
<organism evidence="5 6">
    <name type="scientific">Salvia divinorum</name>
    <name type="common">Maria pastora</name>
    <name type="synonym">Diviner's sage</name>
    <dbReference type="NCBI Taxonomy" id="28513"/>
    <lineage>
        <taxon>Eukaryota</taxon>
        <taxon>Viridiplantae</taxon>
        <taxon>Streptophyta</taxon>
        <taxon>Embryophyta</taxon>
        <taxon>Tracheophyta</taxon>
        <taxon>Spermatophyta</taxon>
        <taxon>Magnoliopsida</taxon>
        <taxon>eudicotyledons</taxon>
        <taxon>Gunneridae</taxon>
        <taxon>Pentapetalae</taxon>
        <taxon>asterids</taxon>
        <taxon>lamiids</taxon>
        <taxon>Lamiales</taxon>
        <taxon>Lamiaceae</taxon>
        <taxon>Nepetoideae</taxon>
        <taxon>Mentheae</taxon>
        <taxon>Salviinae</taxon>
        <taxon>Salvia</taxon>
        <taxon>Salvia subgen. Calosphace</taxon>
    </lineage>
</organism>
<comment type="similarity">
    <text evidence="1 4">Belongs to the plant dirigent protein family.</text>
</comment>
<evidence type="ECO:0000256" key="4">
    <source>
        <dbReference type="RuleBase" id="RU363099"/>
    </source>
</evidence>
<keyword evidence="4" id="KW-0052">Apoplast</keyword>
<keyword evidence="4" id="KW-0732">Signal</keyword>